<gene>
    <name evidence="3" type="ORF">LCGC14_0836640</name>
</gene>
<dbReference type="EMBL" id="LAZR01002428">
    <property type="protein sequence ID" value="KKN30187.1"/>
    <property type="molecule type" value="Genomic_DNA"/>
</dbReference>
<dbReference type="InterPro" id="IPR027417">
    <property type="entry name" value="P-loop_NTPase"/>
</dbReference>
<dbReference type="GO" id="GO:0016226">
    <property type="term" value="P:iron-sulfur cluster assembly"/>
    <property type="evidence" value="ECO:0007669"/>
    <property type="project" value="InterPro"/>
</dbReference>
<evidence type="ECO:0008006" key="4">
    <source>
        <dbReference type="Google" id="ProtNLM"/>
    </source>
</evidence>
<dbReference type="GO" id="GO:0051539">
    <property type="term" value="F:4 iron, 4 sulfur cluster binding"/>
    <property type="evidence" value="ECO:0007669"/>
    <property type="project" value="TreeGrafter"/>
</dbReference>
<sequence>MAVRLLALFFFGEKMKKIAIVSLKGGVGKSSVVAGLGSALVGRGYKVGILDIDVTGSNIHSALGLSEPPKWQLDSINEKVIVPEVNGYWLLSIASYTGEEYAVLWEESHNAELIDAKNKINKLQNELKEKLTWNWQKADKLKLLDMLEEIRRQIDNVLASSKWRFVRELLSDEIVTWPEPLDFMIADLPPSTSSEMFSFFDQVKDLFGVIIVSQPAKISTTGLIRTIDLLRVRQIPILGLVSNQDNFLTSRGELEYQFLSPRVDLREIAQKARIPFLVSIPQTGSEEKVKPYFAELAEKVITSKPVVLKEVTLGRRLKRKVVKQIIRRRF</sequence>
<dbReference type="InterPro" id="IPR033756">
    <property type="entry name" value="YlxH/NBP35"/>
</dbReference>
<proteinExistence type="predicted"/>
<protein>
    <recommendedName>
        <fullName evidence="4">CobQ/CobB/MinD/ParA nucleotide binding domain-containing protein</fullName>
    </recommendedName>
</protein>
<keyword evidence="1" id="KW-0547">Nucleotide-binding</keyword>
<comment type="caution">
    <text evidence="3">The sequence shown here is derived from an EMBL/GenBank/DDBJ whole genome shotgun (WGS) entry which is preliminary data.</text>
</comment>
<dbReference type="GO" id="GO:0005524">
    <property type="term" value="F:ATP binding"/>
    <property type="evidence" value="ECO:0007669"/>
    <property type="project" value="UniProtKB-KW"/>
</dbReference>
<dbReference type="PANTHER" id="PTHR42961:SF2">
    <property type="entry name" value="IRON-SULFUR PROTEIN NUBPL"/>
    <property type="match status" value="1"/>
</dbReference>
<reference evidence="3" key="1">
    <citation type="journal article" date="2015" name="Nature">
        <title>Complex archaea that bridge the gap between prokaryotes and eukaryotes.</title>
        <authorList>
            <person name="Spang A."/>
            <person name="Saw J.H."/>
            <person name="Jorgensen S.L."/>
            <person name="Zaremba-Niedzwiedzka K."/>
            <person name="Martijn J."/>
            <person name="Lind A.E."/>
            <person name="van Eijk R."/>
            <person name="Schleper C."/>
            <person name="Guy L."/>
            <person name="Ettema T.J."/>
        </authorList>
    </citation>
    <scope>NUCLEOTIDE SEQUENCE</scope>
</reference>
<organism evidence="3">
    <name type="scientific">marine sediment metagenome</name>
    <dbReference type="NCBI Taxonomy" id="412755"/>
    <lineage>
        <taxon>unclassified sequences</taxon>
        <taxon>metagenomes</taxon>
        <taxon>ecological metagenomes</taxon>
    </lineage>
</organism>
<dbReference type="PANTHER" id="PTHR42961">
    <property type="entry name" value="IRON-SULFUR PROTEIN NUBPL"/>
    <property type="match status" value="1"/>
</dbReference>
<evidence type="ECO:0000256" key="2">
    <source>
        <dbReference type="ARBA" id="ARBA00022840"/>
    </source>
</evidence>
<name>A0A0F9PZN8_9ZZZZ</name>
<dbReference type="AlphaFoldDB" id="A0A0F9PZN8"/>
<accession>A0A0F9PZN8</accession>
<evidence type="ECO:0000256" key="1">
    <source>
        <dbReference type="ARBA" id="ARBA00022741"/>
    </source>
</evidence>
<dbReference type="SUPFAM" id="SSF52540">
    <property type="entry name" value="P-loop containing nucleoside triphosphate hydrolases"/>
    <property type="match status" value="1"/>
</dbReference>
<dbReference type="InterPro" id="IPR044304">
    <property type="entry name" value="NUBPL-like"/>
</dbReference>
<dbReference type="Gene3D" id="3.40.50.300">
    <property type="entry name" value="P-loop containing nucleotide triphosphate hydrolases"/>
    <property type="match status" value="1"/>
</dbReference>
<evidence type="ECO:0000313" key="3">
    <source>
        <dbReference type="EMBL" id="KKN30187.1"/>
    </source>
</evidence>
<dbReference type="Pfam" id="PF10609">
    <property type="entry name" value="ParA"/>
    <property type="match status" value="2"/>
</dbReference>
<keyword evidence="2" id="KW-0067">ATP-binding</keyword>